<dbReference type="InterPro" id="IPR000847">
    <property type="entry name" value="LysR_HTH_N"/>
</dbReference>
<feature type="domain" description="HTH lysR-type" evidence="1">
    <location>
        <begin position="799"/>
        <end position="841"/>
    </location>
</feature>
<dbReference type="PROSITE" id="PS50931">
    <property type="entry name" value="HTH_LYSR"/>
    <property type="match status" value="1"/>
</dbReference>
<dbReference type="Proteomes" id="UP001056610">
    <property type="component" value="Chromosome"/>
</dbReference>
<dbReference type="EMBL" id="CP097320">
    <property type="protein sequence ID" value="UQX10996.1"/>
    <property type="molecule type" value="Genomic_DNA"/>
</dbReference>
<dbReference type="Pfam" id="PF06527">
    <property type="entry name" value="TniQ"/>
    <property type="match status" value="1"/>
</dbReference>
<protein>
    <submittedName>
        <fullName evidence="2">TniQ family protein</fullName>
    </submittedName>
</protein>
<dbReference type="RefSeq" id="WP_249763007.1">
    <property type="nucleotide sequence ID" value="NZ_CP097320.1"/>
</dbReference>
<evidence type="ECO:0000313" key="2">
    <source>
        <dbReference type="EMBL" id="UQX10996.1"/>
    </source>
</evidence>
<dbReference type="Pfam" id="PF00126">
    <property type="entry name" value="HTH_1"/>
    <property type="match status" value="1"/>
</dbReference>
<dbReference type="InterPro" id="IPR009492">
    <property type="entry name" value="TniQ"/>
</dbReference>
<evidence type="ECO:0000259" key="1">
    <source>
        <dbReference type="PROSITE" id="PS50931"/>
    </source>
</evidence>
<keyword evidence="3" id="KW-1185">Reference proteome</keyword>
<dbReference type="SUPFAM" id="SSF46785">
    <property type="entry name" value="Winged helix' DNA-binding domain"/>
    <property type="match status" value="1"/>
</dbReference>
<reference evidence="2" key="1">
    <citation type="submission" date="2022-05" db="EMBL/GenBank/DDBJ databases">
        <title>A methanotrophic Mycobacterium dominates a cave microbial ecosystem.</title>
        <authorList>
            <person name="Van Spanning R.J.M."/>
            <person name="Guan Q."/>
            <person name="Melkonian C."/>
            <person name="Gallant J."/>
            <person name="Polerecky L."/>
            <person name="Flot J.-F."/>
            <person name="Brandt B.W."/>
            <person name="Braster M."/>
            <person name="Iturbe Espinoza P."/>
            <person name="Aerts J."/>
            <person name="Meima-Franke M."/>
            <person name="Piersma S.R."/>
            <person name="Bunduc C."/>
            <person name="Ummels R."/>
            <person name="Pain A."/>
            <person name="Fleming E.J."/>
            <person name="van der Wel N."/>
            <person name="Gherman V.D."/>
            <person name="Sarbu S.M."/>
            <person name="Bodelier P.L.E."/>
            <person name="Bitter W."/>
        </authorList>
    </citation>
    <scope>NUCLEOTIDE SEQUENCE</scope>
    <source>
        <strain evidence="2">Sulfur Cave</strain>
    </source>
</reference>
<name>A0ABY4QM26_9MYCO</name>
<gene>
    <name evidence="2" type="ORF">M5I08_24365</name>
</gene>
<dbReference type="InterPro" id="IPR036390">
    <property type="entry name" value="WH_DNA-bd_sf"/>
</dbReference>
<proteinExistence type="predicted"/>
<dbReference type="Gene3D" id="1.10.10.10">
    <property type="entry name" value="Winged helix-like DNA-binding domain superfamily/Winged helix DNA-binding domain"/>
    <property type="match status" value="1"/>
</dbReference>
<sequence length="874" mass="94429">MPSLPGEAIDSWLEALAARTHTAWADLITAVGLKPSGGTCTSQWIVQLRPGESTAIATASGLDADTIDAMTLSHYADRGVRIDTATRTVNRAFPWGRSSGSRYCPQCLAATGGRWQLSWRLGWAFACTEHHCLLADGCPSCGGVQRLRPHISDAIPAPAHCANPAPGATGRAPARCAADLTATPVAQFTDDHPVLVAQHIVYDVIETATAQFGVYHRDPKPGAGVLADIRAVAGRVLAYASHDELANILPADLVTAYRAGAEERSGPARAQNKPGLATPAYAATAAVGVAAALTSLSKPDIAAAAAAMRWLVSGARDRGLSVSTANIGWGRRTTSTLTAAQIAALAPLLKPSEQLRYRTASEKPSRPIAGSARVDRLAQRTPTMFWPAWSLRMTIPTCHQRHLRPALSAAMMLVGTRLTLHEAGKRIAAPMTGQGLSRVLQLLEQNEWSDVSAVLTLLADYLADTETPIDYQRRRRLDFSTLLPNSAWARVCRDTATPGRRSARARVARCYLFERLSALPASAAPFACDDNEFRTKTADFPEHLTPELAAALDRHGQDFLTTNGIGDEPLTWHPPTAMLGDLHLPGHDPAAVDIGELHRLIRVEDYSLGAAAEHLGTTLETVRHLLTTHPAPAREPVTHDQGRVRGTGYRTAKSALTPDRLQDLYETDGRGLRDIAASIGVDRKTVAQLAHDYGIPLRVPGRQTRHHVDRDWLYDQYVNKRRAFPDLARECGMSTANMERWAKTHNIPKRSRGGPSHSANLAAAAEAQAAPDILRPALAGIGGWERLQRFAAASPYPTMTIAAKELGVHQFTLVNQINRLERELDQKLLVRAERGRPMELTPFGSRVVGAVNARSKAAPAEMTAPTPVISHHLR</sequence>
<evidence type="ECO:0000313" key="3">
    <source>
        <dbReference type="Proteomes" id="UP001056610"/>
    </source>
</evidence>
<accession>A0ABY4QM26</accession>
<organism evidence="2 3">
    <name type="scientific">Candidatus Mycobacterium methanotrophicum</name>
    <dbReference type="NCBI Taxonomy" id="2943498"/>
    <lineage>
        <taxon>Bacteria</taxon>
        <taxon>Bacillati</taxon>
        <taxon>Actinomycetota</taxon>
        <taxon>Actinomycetes</taxon>
        <taxon>Mycobacteriales</taxon>
        <taxon>Mycobacteriaceae</taxon>
        <taxon>Mycobacterium</taxon>
    </lineage>
</organism>
<dbReference type="InterPro" id="IPR036388">
    <property type="entry name" value="WH-like_DNA-bd_sf"/>
</dbReference>